<keyword evidence="3" id="KW-1185">Reference proteome</keyword>
<evidence type="ECO:0000313" key="2">
    <source>
        <dbReference type="EMBL" id="TYT60288.1"/>
    </source>
</evidence>
<proteinExistence type="predicted"/>
<feature type="region of interest" description="Disordered" evidence="1">
    <location>
        <begin position="24"/>
        <end position="63"/>
    </location>
</feature>
<dbReference type="Proteomes" id="UP000324104">
    <property type="component" value="Unassembled WGS sequence"/>
</dbReference>
<reference evidence="2 3" key="1">
    <citation type="submission" date="2019-08" db="EMBL/GenBank/DDBJ databases">
        <title>Archaea genome.</title>
        <authorList>
            <person name="Kajale S."/>
            <person name="Shouche Y."/>
            <person name="Deshpande N."/>
            <person name="Sharma A."/>
        </authorList>
    </citation>
    <scope>NUCLEOTIDE SEQUENCE [LARGE SCALE GENOMIC DNA]</scope>
    <source>
        <strain evidence="2 3">ESP3B_9</strain>
    </source>
</reference>
<comment type="caution">
    <text evidence="2">The sequence shown here is derived from an EMBL/GenBank/DDBJ whole genome shotgun (WGS) entry which is preliminary data.</text>
</comment>
<protein>
    <submittedName>
        <fullName evidence="2">Uncharacterized protein</fullName>
    </submittedName>
</protein>
<evidence type="ECO:0000256" key="1">
    <source>
        <dbReference type="SAM" id="MobiDB-lite"/>
    </source>
</evidence>
<gene>
    <name evidence="2" type="ORF">FYC77_19720</name>
</gene>
<evidence type="ECO:0000313" key="3">
    <source>
        <dbReference type="Proteomes" id="UP000324104"/>
    </source>
</evidence>
<feature type="compositionally biased region" description="Basic and acidic residues" evidence="1">
    <location>
        <begin position="24"/>
        <end position="33"/>
    </location>
</feature>
<organism evidence="2 3">
    <name type="scientific">Natrialba swarupiae</name>
    <dbReference type="NCBI Taxonomy" id="2448032"/>
    <lineage>
        <taxon>Archaea</taxon>
        <taxon>Methanobacteriati</taxon>
        <taxon>Methanobacteriota</taxon>
        <taxon>Stenosarchaea group</taxon>
        <taxon>Halobacteria</taxon>
        <taxon>Halobacteriales</taxon>
        <taxon>Natrialbaceae</taxon>
        <taxon>Natrialba</taxon>
    </lineage>
</organism>
<dbReference type="EMBL" id="VTAW01000055">
    <property type="protein sequence ID" value="TYT60288.1"/>
    <property type="molecule type" value="Genomic_DNA"/>
</dbReference>
<dbReference type="AlphaFoldDB" id="A0A5D5AER3"/>
<sequence length="63" mass="7114">MPALTVDWTHDPFFEHLFPDAHDQMDLSSRNEGDGAPAESDFTRRPSRPNKPFAGLMSDSPNR</sequence>
<accession>A0A5D5AER3</accession>
<name>A0A5D5AER3_9EURY</name>